<evidence type="ECO:0000256" key="7">
    <source>
        <dbReference type="ARBA" id="ARBA00023136"/>
    </source>
</evidence>
<keyword evidence="6 8" id="KW-1133">Transmembrane helix</keyword>
<feature type="transmembrane region" description="Helical" evidence="8">
    <location>
        <begin position="113"/>
        <end position="131"/>
    </location>
</feature>
<evidence type="ECO:0000313" key="10">
    <source>
        <dbReference type="Proteomes" id="UP000190065"/>
    </source>
</evidence>
<dbReference type="EMBL" id="FUXK01000032">
    <property type="protein sequence ID" value="SKA14726.1"/>
    <property type="molecule type" value="Genomic_DNA"/>
</dbReference>
<name>A0A1T4RFY8_9BACT</name>
<accession>A0A1T4RFY8</accession>
<dbReference type="GO" id="GO:0008360">
    <property type="term" value="P:regulation of cell shape"/>
    <property type="evidence" value="ECO:0007669"/>
    <property type="project" value="UniProtKB-KW"/>
</dbReference>
<dbReference type="Proteomes" id="UP000190065">
    <property type="component" value="Unassembled WGS sequence"/>
</dbReference>
<evidence type="ECO:0000256" key="5">
    <source>
        <dbReference type="ARBA" id="ARBA00022960"/>
    </source>
</evidence>
<evidence type="ECO:0000256" key="8">
    <source>
        <dbReference type="SAM" id="Phobius"/>
    </source>
</evidence>
<feature type="transmembrane region" description="Helical" evidence="8">
    <location>
        <begin position="143"/>
        <end position="163"/>
    </location>
</feature>
<evidence type="ECO:0000256" key="4">
    <source>
        <dbReference type="ARBA" id="ARBA00022692"/>
    </source>
</evidence>
<keyword evidence="5" id="KW-0133">Cell shape</keyword>
<dbReference type="eggNOG" id="ENOG50315DF">
    <property type="taxonomic scope" value="Bacteria"/>
</dbReference>
<dbReference type="RefSeq" id="WP_004380261.1">
    <property type="nucleotide sequence ID" value="NZ_CALIMT010000071.1"/>
</dbReference>
<proteinExistence type="inferred from homology"/>
<evidence type="ECO:0000256" key="1">
    <source>
        <dbReference type="ARBA" id="ARBA00004651"/>
    </source>
</evidence>
<comment type="similarity">
    <text evidence="2">Belongs to the MreD family.</text>
</comment>
<evidence type="ECO:0000313" key="9">
    <source>
        <dbReference type="EMBL" id="SKA14726.1"/>
    </source>
</evidence>
<dbReference type="GeneID" id="95425875"/>
<feature type="transmembrane region" description="Helical" evidence="8">
    <location>
        <begin position="74"/>
        <end position="93"/>
    </location>
</feature>
<feature type="transmembrane region" description="Helical" evidence="8">
    <location>
        <begin position="51"/>
        <end position="68"/>
    </location>
</feature>
<protein>
    <submittedName>
        <fullName evidence="9">Rod shape-determining protein MreD</fullName>
    </submittedName>
</protein>
<keyword evidence="3" id="KW-1003">Cell membrane</keyword>
<evidence type="ECO:0000256" key="6">
    <source>
        <dbReference type="ARBA" id="ARBA00022989"/>
    </source>
</evidence>
<gene>
    <name evidence="9" type="ORF">SAMN02745202_02247</name>
</gene>
<feature type="transmembrane region" description="Helical" evidence="8">
    <location>
        <begin position="12"/>
        <end position="39"/>
    </location>
</feature>
<comment type="subcellular location">
    <subcellularLocation>
        <location evidence="1">Cell membrane</location>
        <topology evidence="1">Multi-pass membrane protein</topology>
    </subcellularLocation>
</comment>
<sequence length="166" mass="19148">MNLHVVREIAVFFMLMLGQVLVFNHIHLFNFATPLLYIYAVLRYPRGLSRSLALLFSFVMGAFIDIFSNTPGVTMASLTLLGLIQPKLLLLFVQRDNTDEFIPSIEALGTARFIYYTLFMVLIYCLCFFSLESFNFFNWQQWLKNVGGSMALTSLFIIIIEGFRSR</sequence>
<dbReference type="InterPro" id="IPR007227">
    <property type="entry name" value="Cell_shape_determining_MreD"/>
</dbReference>
<keyword evidence="7 8" id="KW-0472">Membrane</keyword>
<keyword evidence="4 8" id="KW-0812">Transmembrane</keyword>
<organism evidence="9 10">
    <name type="scientific">Segatella oulorum</name>
    <dbReference type="NCBI Taxonomy" id="28136"/>
    <lineage>
        <taxon>Bacteria</taxon>
        <taxon>Pseudomonadati</taxon>
        <taxon>Bacteroidota</taxon>
        <taxon>Bacteroidia</taxon>
        <taxon>Bacteroidales</taxon>
        <taxon>Prevotellaceae</taxon>
        <taxon>Segatella</taxon>
    </lineage>
</organism>
<reference evidence="9 10" key="1">
    <citation type="submission" date="2017-02" db="EMBL/GenBank/DDBJ databases">
        <authorList>
            <person name="Peterson S.W."/>
        </authorList>
    </citation>
    <scope>NUCLEOTIDE SEQUENCE [LARGE SCALE GENOMIC DNA]</scope>
    <source>
        <strain evidence="9 10">ATCC 43324</strain>
    </source>
</reference>
<dbReference type="NCBIfam" id="TIGR03426">
    <property type="entry name" value="shape_MreD"/>
    <property type="match status" value="1"/>
</dbReference>
<evidence type="ECO:0000256" key="3">
    <source>
        <dbReference type="ARBA" id="ARBA00022475"/>
    </source>
</evidence>
<evidence type="ECO:0000256" key="2">
    <source>
        <dbReference type="ARBA" id="ARBA00007776"/>
    </source>
</evidence>
<dbReference type="STRING" id="28136.SAMN02745202_02247"/>
<dbReference type="AlphaFoldDB" id="A0A1T4RFY8"/>
<dbReference type="GO" id="GO:0005886">
    <property type="term" value="C:plasma membrane"/>
    <property type="evidence" value="ECO:0007669"/>
    <property type="project" value="UniProtKB-SubCell"/>
</dbReference>